<name>A0A817T340_9BILA</name>
<keyword evidence="6" id="KW-0028">Amino-acid biosynthesis</keyword>
<keyword evidence="9" id="KW-0718">Serine biosynthesis</keyword>
<comment type="cofactor">
    <cofactor evidence="1">
        <name>pyridoxal 5'-phosphate</name>
        <dbReference type="ChEBI" id="CHEBI:597326"/>
    </cofactor>
</comment>
<evidence type="ECO:0000256" key="3">
    <source>
        <dbReference type="ARBA" id="ARBA00006904"/>
    </source>
</evidence>
<keyword evidence="8" id="KW-0663">Pyridoxal phosphate</keyword>
<proteinExistence type="inferred from homology"/>
<dbReference type="SUPFAM" id="SSF53383">
    <property type="entry name" value="PLP-dependent transferases"/>
    <property type="match status" value="1"/>
</dbReference>
<dbReference type="InterPro" id="IPR022278">
    <property type="entry name" value="Pser_aminoTfrase"/>
</dbReference>
<comment type="similarity">
    <text evidence="3">Belongs to the class-V pyridoxal-phosphate-dependent aminotransferase family. SerC subfamily.</text>
</comment>
<evidence type="ECO:0000256" key="1">
    <source>
        <dbReference type="ARBA" id="ARBA00001933"/>
    </source>
</evidence>
<dbReference type="GO" id="GO:0030170">
    <property type="term" value="F:pyridoxal phosphate binding"/>
    <property type="evidence" value="ECO:0007669"/>
    <property type="project" value="TreeGrafter"/>
</dbReference>
<evidence type="ECO:0000313" key="13">
    <source>
        <dbReference type="EMBL" id="CAF3301160.1"/>
    </source>
</evidence>
<dbReference type="PIRSF" id="PIRSF000525">
    <property type="entry name" value="SerC"/>
    <property type="match status" value="1"/>
</dbReference>
<evidence type="ECO:0000256" key="6">
    <source>
        <dbReference type="ARBA" id="ARBA00022605"/>
    </source>
</evidence>
<comment type="catalytic activity">
    <reaction evidence="11">
        <text>O-phospho-L-serine + 2-oxoglutarate = 3-phosphooxypyruvate + L-glutamate</text>
        <dbReference type="Rhea" id="RHEA:14329"/>
        <dbReference type="ChEBI" id="CHEBI:16810"/>
        <dbReference type="ChEBI" id="CHEBI:18110"/>
        <dbReference type="ChEBI" id="CHEBI:29985"/>
        <dbReference type="ChEBI" id="CHEBI:57524"/>
        <dbReference type="EC" id="2.6.1.52"/>
    </reaction>
</comment>
<dbReference type="PANTHER" id="PTHR43247">
    <property type="entry name" value="PHOSPHOSERINE AMINOTRANSFERASE"/>
    <property type="match status" value="1"/>
</dbReference>
<dbReference type="FunFam" id="3.40.640.10:FF:000010">
    <property type="entry name" value="Phosphoserine aminotransferase"/>
    <property type="match status" value="1"/>
</dbReference>
<organism evidence="13 15">
    <name type="scientific">Rotaria socialis</name>
    <dbReference type="NCBI Taxonomy" id="392032"/>
    <lineage>
        <taxon>Eukaryota</taxon>
        <taxon>Metazoa</taxon>
        <taxon>Spiralia</taxon>
        <taxon>Gnathifera</taxon>
        <taxon>Rotifera</taxon>
        <taxon>Eurotatoria</taxon>
        <taxon>Bdelloidea</taxon>
        <taxon>Philodinida</taxon>
        <taxon>Philodinidae</taxon>
        <taxon>Rotaria</taxon>
    </lineage>
</organism>
<evidence type="ECO:0000256" key="11">
    <source>
        <dbReference type="ARBA" id="ARBA00049007"/>
    </source>
</evidence>
<dbReference type="EC" id="2.6.1.52" evidence="4"/>
<evidence type="ECO:0000256" key="4">
    <source>
        <dbReference type="ARBA" id="ARBA00013030"/>
    </source>
</evidence>
<comment type="pathway">
    <text evidence="2">Amino-acid biosynthesis; L-serine biosynthesis; L-serine from 3-phospho-D-glycerate: step 2/3.</text>
</comment>
<dbReference type="EMBL" id="CAJNYD010000841">
    <property type="protein sequence ID" value="CAF3301160.1"/>
    <property type="molecule type" value="Genomic_DNA"/>
</dbReference>
<dbReference type="NCBIfam" id="TIGR01364">
    <property type="entry name" value="serC_1"/>
    <property type="match status" value="1"/>
</dbReference>
<comment type="caution">
    <text evidence="13">The sequence shown here is derived from an EMBL/GenBank/DDBJ whole genome shotgun (WGS) entry which is preliminary data.</text>
</comment>
<evidence type="ECO:0000313" key="15">
    <source>
        <dbReference type="Proteomes" id="UP000663833"/>
    </source>
</evidence>
<dbReference type="Proteomes" id="UP000663833">
    <property type="component" value="Unassembled WGS sequence"/>
</dbReference>
<evidence type="ECO:0000313" key="14">
    <source>
        <dbReference type="EMBL" id="CAF4380921.1"/>
    </source>
</evidence>
<dbReference type="InterPro" id="IPR015424">
    <property type="entry name" value="PyrdxlP-dep_Trfase"/>
</dbReference>
<dbReference type="Gene3D" id="3.90.1150.10">
    <property type="entry name" value="Aspartate Aminotransferase, domain 1"/>
    <property type="match status" value="1"/>
</dbReference>
<evidence type="ECO:0000256" key="8">
    <source>
        <dbReference type="ARBA" id="ARBA00022898"/>
    </source>
</evidence>
<dbReference type="NCBIfam" id="NF003764">
    <property type="entry name" value="PRK05355.1"/>
    <property type="match status" value="1"/>
</dbReference>
<dbReference type="EMBL" id="CAJOBO010001467">
    <property type="protein sequence ID" value="CAF4380921.1"/>
    <property type="molecule type" value="Genomic_DNA"/>
</dbReference>
<dbReference type="FunFam" id="3.90.1150.10:FF:000006">
    <property type="entry name" value="Phosphoserine aminotransferase"/>
    <property type="match status" value="1"/>
</dbReference>
<keyword evidence="7" id="KW-0808">Transferase</keyword>
<evidence type="ECO:0000256" key="5">
    <source>
        <dbReference type="ARBA" id="ARBA00022576"/>
    </source>
</evidence>
<dbReference type="AlphaFoldDB" id="A0A817T340"/>
<accession>A0A817T340</accession>
<feature type="domain" description="Aminotransferase class V" evidence="12">
    <location>
        <begin position="17"/>
        <end position="365"/>
    </location>
</feature>
<dbReference type="InterPro" id="IPR000192">
    <property type="entry name" value="Aminotrans_V_dom"/>
</dbReference>
<evidence type="ECO:0000256" key="10">
    <source>
        <dbReference type="ARBA" id="ARBA00047630"/>
    </source>
</evidence>
<dbReference type="InterPro" id="IPR015422">
    <property type="entry name" value="PyrdxlP-dep_Trfase_small"/>
</dbReference>
<gene>
    <name evidence="14" type="ORF">HFQ381_LOCUS18733</name>
    <name evidence="13" type="ORF">LUA448_LOCUS8080</name>
</gene>
<dbReference type="Proteomes" id="UP000663851">
    <property type="component" value="Unassembled WGS sequence"/>
</dbReference>
<dbReference type="InterPro" id="IPR015421">
    <property type="entry name" value="PyrdxlP-dep_Trfase_major"/>
</dbReference>
<dbReference type="GO" id="GO:0004648">
    <property type="term" value="F:O-phospho-L-serine:2-oxoglutarate aminotransferase activity"/>
    <property type="evidence" value="ECO:0007669"/>
    <property type="project" value="UniProtKB-EC"/>
</dbReference>
<dbReference type="UniPathway" id="UPA00244">
    <property type="reaction ID" value="UER00311"/>
</dbReference>
<evidence type="ECO:0000256" key="9">
    <source>
        <dbReference type="ARBA" id="ARBA00023299"/>
    </source>
</evidence>
<dbReference type="GO" id="GO:0006564">
    <property type="term" value="P:L-serine biosynthetic process"/>
    <property type="evidence" value="ECO:0007669"/>
    <property type="project" value="UniProtKB-KW"/>
</dbReference>
<reference evidence="13" key="1">
    <citation type="submission" date="2021-02" db="EMBL/GenBank/DDBJ databases">
        <authorList>
            <person name="Nowell W R."/>
        </authorList>
    </citation>
    <scope>NUCLEOTIDE SEQUENCE</scope>
</reference>
<keyword evidence="5" id="KW-0032">Aminotransferase</keyword>
<sequence length="381" mass="42522">MTTTDGHINGHSVRKLNFGAGPAQLPYELLENVKDEFLNYHGAGANIMELSHRSSTFAKVIQDAEQDIREILSIPESYAVLFLQGGATAQFSAIPLHFLNLKPSQTADYLVTGYWSEKAAKEAEKFGKINWVVPKGSKYQGVPAEASWKLSADPSYFYYCANETIHGIEVDDIPAIIPKDVPIVCDMSSNFLTRPFDITKFSVVFASAQKNFGISGVVLVIIRKDLVEKNTNKSIPLILEYKIQIDNGSMYNTPPTFAIYIASKMFAWIKQQGGLKAINEGADKKSSLVYQTIEQSNGFYVNFVEKKYRSRTNIPFRIVTNGVPDEKLETLFIKEAIQSNMIELKGHRAVGGIRVSLYNGISVKEATQLVNFMRTFQTNNS</sequence>
<evidence type="ECO:0000256" key="2">
    <source>
        <dbReference type="ARBA" id="ARBA00005099"/>
    </source>
</evidence>
<dbReference type="GO" id="GO:0005737">
    <property type="term" value="C:cytoplasm"/>
    <property type="evidence" value="ECO:0007669"/>
    <property type="project" value="TreeGrafter"/>
</dbReference>
<dbReference type="Pfam" id="PF00266">
    <property type="entry name" value="Aminotran_5"/>
    <property type="match status" value="1"/>
</dbReference>
<dbReference type="UniPathway" id="UPA00135">
    <property type="reaction ID" value="UER00197"/>
</dbReference>
<protein>
    <recommendedName>
        <fullName evidence="4">phosphoserine transaminase</fullName>
        <ecNumber evidence="4">2.6.1.52</ecNumber>
    </recommendedName>
</protein>
<evidence type="ECO:0000256" key="7">
    <source>
        <dbReference type="ARBA" id="ARBA00022679"/>
    </source>
</evidence>
<dbReference type="Gene3D" id="3.40.640.10">
    <property type="entry name" value="Type I PLP-dependent aspartate aminotransferase-like (Major domain)"/>
    <property type="match status" value="1"/>
</dbReference>
<comment type="catalytic activity">
    <reaction evidence="10">
        <text>4-(phosphooxy)-L-threonine + 2-oxoglutarate = (R)-3-hydroxy-2-oxo-4-phosphooxybutanoate + L-glutamate</text>
        <dbReference type="Rhea" id="RHEA:16573"/>
        <dbReference type="ChEBI" id="CHEBI:16810"/>
        <dbReference type="ChEBI" id="CHEBI:29985"/>
        <dbReference type="ChEBI" id="CHEBI:58452"/>
        <dbReference type="ChEBI" id="CHEBI:58538"/>
        <dbReference type="EC" id="2.6.1.52"/>
    </reaction>
</comment>
<evidence type="ECO:0000259" key="12">
    <source>
        <dbReference type="Pfam" id="PF00266"/>
    </source>
</evidence>
<dbReference type="PANTHER" id="PTHR43247:SF1">
    <property type="entry name" value="PHOSPHOSERINE AMINOTRANSFERASE"/>
    <property type="match status" value="1"/>
</dbReference>
<dbReference type="HAMAP" id="MF_00160">
    <property type="entry name" value="SerC_aminotrans_5"/>
    <property type="match status" value="1"/>
</dbReference>